<accession>A0ABV4P7B2</accession>
<gene>
    <name evidence="1" type="ORF">ACCI49_23295</name>
</gene>
<reference evidence="1 2" key="1">
    <citation type="submission" date="2024-08" db="EMBL/GenBank/DDBJ databases">
        <authorList>
            <person name="Ishaq N."/>
        </authorList>
    </citation>
    <scope>NUCLEOTIDE SEQUENCE [LARGE SCALE GENOMIC DNA]</scope>
    <source>
        <strain evidence="1 2">DSM 18651</strain>
    </source>
</reference>
<evidence type="ECO:0008006" key="3">
    <source>
        <dbReference type="Google" id="ProtNLM"/>
    </source>
</evidence>
<keyword evidence="2" id="KW-1185">Reference proteome</keyword>
<organism evidence="1 2">
    <name type="scientific">Microbulbifer epialgicus</name>
    <dbReference type="NCBI Taxonomy" id="393907"/>
    <lineage>
        <taxon>Bacteria</taxon>
        <taxon>Pseudomonadati</taxon>
        <taxon>Pseudomonadota</taxon>
        <taxon>Gammaproteobacteria</taxon>
        <taxon>Cellvibrionales</taxon>
        <taxon>Microbulbiferaceae</taxon>
        <taxon>Microbulbifer</taxon>
    </lineage>
</organism>
<evidence type="ECO:0000313" key="2">
    <source>
        <dbReference type="Proteomes" id="UP001569428"/>
    </source>
</evidence>
<protein>
    <recommendedName>
        <fullName evidence="3">CreA protein</fullName>
    </recommendedName>
</protein>
<dbReference type="RefSeq" id="WP_371841636.1">
    <property type="nucleotide sequence ID" value="NZ_JBGMEK010000143.1"/>
</dbReference>
<evidence type="ECO:0000313" key="1">
    <source>
        <dbReference type="EMBL" id="MFA0813808.1"/>
    </source>
</evidence>
<dbReference type="Proteomes" id="UP001569428">
    <property type="component" value="Unassembled WGS sequence"/>
</dbReference>
<name>A0ABV4P7B2_9GAMM</name>
<comment type="caution">
    <text evidence="1">The sequence shown here is derived from an EMBL/GenBank/DDBJ whole genome shotgun (WGS) entry which is preliminary data.</text>
</comment>
<dbReference type="EMBL" id="JBGMEK010000143">
    <property type="protein sequence ID" value="MFA0813808.1"/>
    <property type="molecule type" value="Genomic_DNA"/>
</dbReference>
<proteinExistence type="predicted"/>
<dbReference type="PROSITE" id="PS51257">
    <property type="entry name" value="PROKAR_LIPOPROTEIN"/>
    <property type="match status" value="1"/>
</dbReference>
<sequence length="157" mass="17661">MRIFTGFLKVSACLVALSGCQDAKKKIETYPTIDNLVEIESDRLKIIEARSADDGIQIALGESSSNRCNIQIQNKKLGSKIMYNSLEHHPEGVKASCQWNGNYFKQSRRHFTSLALRLEEDSITIDLQLVDPGNNHFLAFTLFETPLSNQLKTIGQM</sequence>